<reference evidence="1" key="1">
    <citation type="submission" date="2022-09" db="EMBL/GenBank/DDBJ databases">
        <title>A Global Phylogenomic Analysis of the Shiitake Genus Lentinula.</title>
        <authorList>
            <consortium name="DOE Joint Genome Institute"/>
            <person name="Sierra-Patev S."/>
            <person name="Min B."/>
            <person name="Naranjo-Ortiz M."/>
            <person name="Looney B."/>
            <person name="Konkel Z."/>
            <person name="Slot J.C."/>
            <person name="Sakamoto Y."/>
            <person name="Steenwyk J.L."/>
            <person name="Rokas A."/>
            <person name="Carro J."/>
            <person name="Camarero S."/>
            <person name="Ferreira P."/>
            <person name="Molpeceres G."/>
            <person name="Ruiz-Duenas F.J."/>
            <person name="Serrano A."/>
            <person name="Henrissat B."/>
            <person name="Drula E."/>
            <person name="Hughes K.W."/>
            <person name="Mata J.L."/>
            <person name="Ishikawa N.K."/>
            <person name="Vargas-Isla R."/>
            <person name="Ushijima S."/>
            <person name="Smith C.A."/>
            <person name="Ahrendt S."/>
            <person name="Andreopoulos W."/>
            <person name="He G."/>
            <person name="Labutti K."/>
            <person name="Lipzen A."/>
            <person name="Ng V."/>
            <person name="Riley R."/>
            <person name="Sandor L."/>
            <person name="Barry K."/>
            <person name="Martinez A.T."/>
            <person name="Xiao Y."/>
            <person name="Gibbons J.G."/>
            <person name="Terashima K."/>
            <person name="Grigoriev I.V."/>
            <person name="Hibbett D.S."/>
        </authorList>
    </citation>
    <scope>NUCLEOTIDE SEQUENCE</scope>
    <source>
        <strain evidence="1">TMI1499</strain>
    </source>
</reference>
<evidence type="ECO:0000313" key="2">
    <source>
        <dbReference type="Proteomes" id="UP001163835"/>
    </source>
</evidence>
<sequence length="551" mass="58386">MVDCVHRLFVRLLLGEPIPDILCDLPHLSITFPLSLPINAFQVTLEGGSNGLATAPAVVTGTFLRESGDPAGITIPLVNISDPSGPQVIRTEIPPDSEDSGSFSITLTDPGTYQLAPADGQGNTIGDSNAITVVSATADSQTTPTQTTAVINPTSASETSVVVQNTVEIITITATTARTSESSGTTSSDQHISTSTVHTSPDVVLTRTPGPSFSQITSNSTFTGASFTTTPFFPFISASDISTLTIAPSVSLATTVTFSGISYPTSPATHPNSIRRTRAGRIIGGIFGAIGGIILLVLLYYFARRKPALSHSLNAVKQTISHRLDAVNQTISNWLHRLYSRMKSVNIGVTRNVSNGRGGIFSQRSRWYRVSGAASSILPFARMHSPTHSGIEVSEPMAMVYDGMAPMSVHGASVVAAATYDVDLEHVGMADGNNNDQIHEGPSLLPSFRRPSDSTTLVLASRNDLFNEEVDPRTEQSRMRSVDRLRVSGDLPFHSSLTSSLFANVNVSRGSLDKKSTGRESLISAGSPPPSYSSHPPPAHRVVPTSLLPPD</sequence>
<proteinExistence type="predicted"/>
<organism evidence="1 2">
    <name type="scientific">Lentinula aff. lateritia</name>
    <dbReference type="NCBI Taxonomy" id="2804960"/>
    <lineage>
        <taxon>Eukaryota</taxon>
        <taxon>Fungi</taxon>
        <taxon>Dikarya</taxon>
        <taxon>Basidiomycota</taxon>
        <taxon>Agaricomycotina</taxon>
        <taxon>Agaricomycetes</taxon>
        <taxon>Agaricomycetidae</taxon>
        <taxon>Agaricales</taxon>
        <taxon>Marasmiineae</taxon>
        <taxon>Omphalotaceae</taxon>
        <taxon>Lentinula</taxon>
    </lineage>
</organism>
<keyword evidence="2" id="KW-1185">Reference proteome</keyword>
<evidence type="ECO:0000313" key="1">
    <source>
        <dbReference type="EMBL" id="KAJ3814046.1"/>
    </source>
</evidence>
<accession>A0ACC1UAC6</accession>
<protein>
    <submittedName>
        <fullName evidence="1">Uncharacterized protein</fullName>
    </submittedName>
</protein>
<name>A0ACC1UAC6_9AGAR</name>
<dbReference type="EMBL" id="MU794977">
    <property type="protein sequence ID" value="KAJ3814046.1"/>
    <property type="molecule type" value="Genomic_DNA"/>
</dbReference>
<comment type="caution">
    <text evidence="1">The sequence shown here is derived from an EMBL/GenBank/DDBJ whole genome shotgun (WGS) entry which is preliminary data.</text>
</comment>
<dbReference type="Proteomes" id="UP001163835">
    <property type="component" value="Unassembled WGS sequence"/>
</dbReference>
<gene>
    <name evidence="1" type="ORF">F5876DRAFT_73286</name>
</gene>